<dbReference type="EMBL" id="JAGDYP010000001">
    <property type="protein sequence ID" value="MBO1883176.1"/>
    <property type="molecule type" value="Genomic_DNA"/>
</dbReference>
<dbReference type="RefSeq" id="WP_208057815.1">
    <property type="nucleotide sequence ID" value="NZ_JAGDYP010000001.1"/>
</dbReference>
<gene>
    <name evidence="1" type="ORF">J4N46_01750</name>
</gene>
<name>A0ABS3PV24_9FLAO</name>
<evidence type="ECO:0000313" key="2">
    <source>
        <dbReference type="Proteomes" id="UP000681610"/>
    </source>
</evidence>
<sequence>MEIDDKYKKQCGKIATCEENKKKFTLNNATGFVKVQIDGGVLSLNDKATRCDFLLFKEENLKRLIEIFVELKGIDVLKALEQLEGSIQMFAKSSNQYAMAVVTKMIPTTAIQRKINDLTKKKKVKLHIKVKSLQCDYNAQTNTLDAIRN</sequence>
<proteinExistence type="predicted"/>
<reference evidence="1 2" key="1">
    <citation type="submission" date="2021-03" db="EMBL/GenBank/DDBJ databases">
        <title>Isolation and description of Capnocytophaga bilenii sp. nov., a novel Capnocytophaga species, isolated from a gingivitis subject.</title>
        <authorList>
            <person name="Antezack A."/>
            <person name="Monnet-Corti V."/>
            <person name="La Scola B."/>
        </authorList>
    </citation>
    <scope>NUCLEOTIDE SEQUENCE [LARGE SCALE GENOMIC DNA]</scope>
    <source>
        <strain evidence="1 2">Marseille-Q4570</strain>
    </source>
</reference>
<organism evidence="1 2">
    <name type="scientific">Capnocytophaga bilenii</name>
    <dbReference type="NCBI Taxonomy" id="2819369"/>
    <lineage>
        <taxon>Bacteria</taxon>
        <taxon>Pseudomonadati</taxon>
        <taxon>Bacteroidota</taxon>
        <taxon>Flavobacteriia</taxon>
        <taxon>Flavobacteriales</taxon>
        <taxon>Flavobacteriaceae</taxon>
        <taxon>Capnocytophaga</taxon>
    </lineage>
</organism>
<protein>
    <submittedName>
        <fullName evidence="1">Uncharacterized protein</fullName>
    </submittedName>
</protein>
<comment type="caution">
    <text evidence="1">The sequence shown here is derived from an EMBL/GenBank/DDBJ whole genome shotgun (WGS) entry which is preliminary data.</text>
</comment>
<evidence type="ECO:0000313" key="1">
    <source>
        <dbReference type="EMBL" id="MBO1883176.1"/>
    </source>
</evidence>
<dbReference type="Proteomes" id="UP000681610">
    <property type="component" value="Unassembled WGS sequence"/>
</dbReference>
<keyword evidence="2" id="KW-1185">Reference proteome</keyword>
<accession>A0ABS3PV24</accession>